<comment type="caution">
    <text evidence="1">The sequence shown here is derived from an EMBL/GenBank/DDBJ whole genome shotgun (WGS) entry which is preliminary data.</text>
</comment>
<sequence>MHCVLYLHARRCVGRERARRIGYSFFVFPSPCTVLETASQYLLWLPWRRGPGRRDLIFFFHIGPIGRQTRPLKKHSTTHHCHYQDIPVKLCRFGCLQSGESDLSLIQGQQLLLEARQPNLCMRRQDSVPPPPPARGRKEGTHTWFCEGQEVALIIQRVDRSGQNRLYYRHMHLYTMTQYSGQPDAGFLGHKR</sequence>
<dbReference type="Proteomes" id="UP000813824">
    <property type="component" value="Unassembled WGS sequence"/>
</dbReference>
<protein>
    <submittedName>
        <fullName evidence="1">Uncharacterized protein</fullName>
    </submittedName>
</protein>
<organism evidence="1 2">
    <name type="scientific">Cristinia sonorae</name>
    <dbReference type="NCBI Taxonomy" id="1940300"/>
    <lineage>
        <taxon>Eukaryota</taxon>
        <taxon>Fungi</taxon>
        <taxon>Dikarya</taxon>
        <taxon>Basidiomycota</taxon>
        <taxon>Agaricomycotina</taxon>
        <taxon>Agaricomycetes</taxon>
        <taxon>Agaricomycetidae</taxon>
        <taxon>Agaricales</taxon>
        <taxon>Pleurotineae</taxon>
        <taxon>Stephanosporaceae</taxon>
        <taxon>Cristinia</taxon>
    </lineage>
</organism>
<reference evidence="1" key="1">
    <citation type="journal article" date="2021" name="New Phytol.">
        <title>Evolutionary innovations through gain and loss of genes in the ectomycorrhizal Boletales.</title>
        <authorList>
            <person name="Wu G."/>
            <person name="Miyauchi S."/>
            <person name="Morin E."/>
            <person name="Kuo A."/>
            <person name="Drula E."/>
            <person name="Varga T."/>
            <person name="Kohler A."/>
            <person name="Feng B."/>
            <person name="Cao Y."/>
            <person name="Lipzen A."/>
            <person name="Daum C."/>
            <person name="Hundley H."/>
            <person name="Pangilinan J."/>
            <person name="Johnson J."/>
            <person name="Barry K."/>
            <person name="LaButti K."/>
            <person name="Ng V."/>
            <person name="Ahrendt S."/>
            <person name="Min B."/>
            <person name="Choi I.G."/>
            <person name="Park H."/>
            <person name="Plett J.M."/>
            <person name="Magnuson J."/>
            <person name="Spatafora J.W."/>
            <person name="Nagy L.G."/>
            <person name="Henrissat B."/>
            <person name="Grigoriev I.V."/>
            <person name="Yang Z.L."/>
            <person name="Xu J."/>
            <person name="Martin F.M."/>
        </authorList>
    </citation>
    <scope>NUCLEOTIDE SEQUENCE</scope>
    <source>
        <strain evidence="1">KKN 215</strain>
    </source>
</reference>
<keyword evidence="2" id="KW-1185">Reference proteome</keyword>
<evidence type="ECO:0000313" key="1">
    <source>
        <dbReference type="EMBL" id="KAH8102919.1"/>
    </source>
</evidence>
<dbReference type="EMBL" id="JAEVFJ010000008">
    <property type="protein sequence ID" value="KAH8102919.1"/>
    <property type="molecule type" value="Genomic_DNA"/>
</dbReference>
<evidence type="ECO:0000313" key="2">
    <source>
        <dbReference type="Proteomes" id="UP000813824"/>
    </source>
</evidence>
<gene>
    <name evidence="1" type="ORF">BXZ70DRAFT_759443</name>
</gene>
<name>A0A8K0UT86_9AGAR</name>
<dbReference type="AlphaFoldDB" id="A0A8K0UT86"/>
<proteinExistence type="predicted"/>
<accession>A0A8K0UT86</accession>